<evidence type="ECO:0000313" key="4">
    <source>
        <dbReference type="Proteomes" id="UP000324241"/>
    </source>
</evidence>
<proteinExistence type="predicted"/>
<feature type="coiled-coil region" evidence="1">
    <location>
        <begin position="36"/>
        <end position="77"/>
    </location>
</feature>
<reference evidence="3 4" key="1">
    <citation type="submission" date="2019-08" db="EMBL/GenBank/DDBJ databases">
        <title>The genome sequence of a newly discovered highly antifungal drug resistant Aspergillus species, Aspergillus tanneri NIH 1004.</title>
        <authorList>
            <person name="Mounaud S."/>
            <person name="Singh I."/>
            <person name="Joardar V."/>
            <person name="Pakala S."/>
            <person name="Pakala S."/>
            <person name="Venepally P."/>
            <person name="Chung J.K."/>
            <person name="Losada L."/>
            <person name="Nierman W.C."/>
        </authorList>
    </citation>
    <scope>NUCLEOTIDE SEQUENCE [LARGE SCALE GENOMIC DNA]</scope>
    <source>
        <strain evidence="3 4">NIH1004</strain>
    </source>
</reference>
<dbReference type="OrthoDB" id="4526473at2759"/>
<evidence type="ECO:0000313" key="3">
    <source>
        <dbReference type="EMBL" id="KAA8644165.1"/>
    </source>
</evidence>
<dbReference type="Proteomes" id="UP000324241">
    <property type="component" value="Unassembled WGS sequence"/>
</dbReference>
<evidence type="ECO:0000256" key="2">
    <source>
        <dbReference type="SAM" id="MobiDB-lite"/>
    </source>
</evidence>
<sequence length="240" mass="27565">MDPSIVQKYGPGMSFYLAKTKRSLSQKMETQVLLSVRDYSTTLQALHASNDDLQEKMSKLRSNTLRLELDLMKLQRQAKSFRTECLGTWQADVLTRLIEVVYERHRWKMPGRLTPGGYPTGDRDTLSTLYAVAARKIKKETLKRSFGLPVQYYEALQKYDEIVQFRSTNPSQTEGRFHKSLGSSLRVIHAISWEPTAFRPANIRGKRWTVAGRGEDPSQPSWEDDPTALQHELPSDWPGF</sequence>
<accession>A0A5M9MAT6</accession>
<evidence type="ECO:0000256" key="1">
    <source>
        <dbReference type="SAM" id="Coils"/>
    </source>
</evidence>
<organism evidence="3 4">
    <name type="scientific">Aspergillus tanneri</name>
    <dbReference type="NCBI Taxonomy" id="1220188"/>
    <lineage>
        <taxon>Eukaryota</taxon>
        <taxon>Fungi</taxon>
        <taxon>Dikarya</taxon>
        <taxon>Ascomycota</taxon>
        <taxon>Pezizomycotina</taxon>
        <taxon>Eurotiomycetes</taxon>
        <taxon>Eurotiomycetidae</taxon>
        <taxon>Eurotiales</taxon>
        <taxon>Aspergillaceae</taxon>
        <taxon>Aspergillus</taxon>
        <taxon>Aspergillus subgen. Circumdati</taxon>
    </lineage>
</organism>
<dbReference type="RefSeq" id="XP_033423526.1">
    <property type="nucleotide sequence ID" value="XM_033572974.1"/>
</dbReference>
<gene>
    <name evidence="3" type="ORF">ATNIH1004_008364</name>
</gene>
<feature type="region of interest" description="Disordered" evidence="2">
    <location>
        <begin position="210"/>
        <end position="240"/>
    </location>
</feature>
<dbReference type="EMBL" id="QUQM01000006">
    <property type="protein sequence ID" value="KAA8644165.1"/>
    <property type="molecule type" value="Genomic_DNA"/>
</dbReference>
<dbReference type="VEuPathDB" id="FungiDB:EYZ11_008482"/>
<keyword evidence="1" id="KW-0175">Coiled coil</keyword>
<comment type="caution">
    <text evidence="3">The sequence shown here is derived from an EMBL/GenBank/DDBJ whole genome shotgun (WGS) entry which is preliminary data.</text>
</comment>
<protein>
    <submittedName>
        <fullName evidence="3">Uncharacterized protein</fullName>
    </submittedName>
</protein>
<dbReference type="GeneID" id="54331066"/>
<name>A0A5M9MAT6_9EURO</name>
<dbReference type="AlphaFoldDB" id="A0A5M9MAT6"/>